<accession>B3G4C0</accession>
<name>B3G4C0_ADIVA</name>
<reference evidence="2" key="1">
    <citation type="journal article" date="2008" name="Science">
        <title>Massive horizontal gene transfer in bdelloid rotifers.</title>
        <authorList>
            <person name="Gladyshev E.A."/>
            <person name="Meselson M.S."/>
            <person name="Arkhipova I.R."/>
        </authorList>
    </citation>
    <scope>NUCLEOTIDE SEQUENCE</scope>
</reference>
<organism evidence="2">
    <name type="scientific">Adineta vaga</name>
    <name type="common">Rotifer</name>
    <name type="synonym">Callidina vaga</name>
    <dbReference type="NCBI Taxonomy" id="104782"/>
    <lineage>
        <taxon>Eukaryota</taxon>
        <taxon>Metazoa</taxon>
        <taxon>Spiralia</taxon>
        <taxon>Gnathifera</taxon>
        <taxon>Rotifera</taxon>
        <taxon>Eurotatoria</taxon>
        <taxon>Bdelloidea</taxon>
        <taxon>Adinetida</taxon>
        <taxon>Adinetidae</taxon>
        <taxon>Adineta</taxon>
    </lineage>
</organism>
<dbReference type="EMBL" id="EU643477">
    <property type="protein sequence ID" value="ACD54668.1"/>
    <property type="molecule type" value="Genomic_DNA"/>
</dbReference>
<keyword evidence="1" id="KW-0175">Coiled coil</keyword>
<evidence type="ECO:0000313" key="2">
    <source>
        <dbReference type="EMBL" id="ACD54668.1"/>
    </source>
</evidence>
<evidence type="ECO:0000256" key="1">
    <source>
        <dbReference type="SAM" id="Coils"/>
    </source>
</evidence>
<proteinExistence type="predicted"/>
<feature type="coiled-coil region" evidence="1">
    <location>
        <begin position="19"/>
        <end position="111"/>
    </location>
</feature>
<sequence length="195" mass="22633">MNTDQATSGFEKVTVEQAVQKLSEANNNNNTRLTDLEKKLNEIYMNITGENREGSNNLSNEITNQQNTMKNQIEAIQTQTRQWQDTTKSRLEENQQDWNRLTNNVQDLKAEIQKIGELITGVQVADNDHEQIRGIRTITPHTDHNTSRMNDSFDTNQFAQRNTTHHTQSISFSYLFKHIYVDTLNKFESLVSWTK</sequence>
<dbReference type="AlphaFoldDB" id="B3G4C0"/>
<protein>
    <submittedName>
        <fullName evidence="2">Uncharacterized protein</fullName>
    </submittedName>
</protein>